<keyword evidence="5" id="KW-1133">Transmembrane helix</keyword>
<keyword evidence="5" id="KW-0472">Membrane</keyword>
<dbReference type="PANTHER" id="PTHR32089">
    <property type="entry name" value="METHYL-ACCEPTING CHEMOTAXIS PROTEIN MCPB"/>
    <property type="match status" value="1"/>
</dbReference>
<dbReference type="PANTHER" id="PTHR32089:SF112">
    <property type="entry name" value="LYSOZYME-LIKE PROTEIN-RELATED"/>
    <property type="match status" value="1"/>
</dbReference>
<evidence type="ECO:0000256" key="1">
    <source>
        <dbReference type="ARBA" id="ARBA00004370"/>
    </source>
</evidence>
<feature type="domain" description="HAMP" evidence="7">
    <location>
        <begin position="203"/>
        <end position="256"/>
    </location>
</feature>
<feature type="domain" description="Methyl-accepting transducer" evidence="6">
    <location>
        <begin position="261"/>
        <end position="497"/>
    </location>
</feature>
<dbReference type="InterPro" id="IPR004089">
    <property type="entry name" value="MCPsignal_dom"/>
</dbReference>
<evidence type="ECO:0000259" key="7">
    <source>
        <dbReference type="PROSITE" id="PS50885"/>
    </source>
</evidence>
<keyword evidence="2 4" id="KW-0807">Transducer</keyword>
<comment type="subcellular location">
    <subcellularLocation>
        <location evidence="1">Membrane</location>
    </subcellularLocation>
</comment>
<feature type="transmembrane region" description="Helical" evidence="5">
    <location>
        <begin position="12"/>
        <end position="29"/>
    </location>
</feature>
<dbReference type="CDD" id="cd06225">
    <property type="entry name" value="HAMP"/>
    <property type="match status" value="1"/>
</dbReference>
<name>A0ABT0KMJ3_9GAMM</name>
<evidence type="ECO:0000256" key="2">
    <source>
        <dbReference type="ARBA" id="ARBA00023224"/>
    </source>
</evidence>
<dbReference type="SUPFAM" id="SSF58104">
    <property type="entry name" value="Methyl-accepting chemotaxis protein (MCP) signaling domain"/>
    <property type="match status" value="1"/>
</dbReference>
<accession>A0ABT0KMJ3</accession>
<evidence type="ECO:0000259" key="6">
    <source>
        <dbReference type="PROSITE" id="PS50111"/>
    </source>
</evidence>
<keyword evidence="9" id="KW-1185">Reference proteome</keyword>
<gene>
    <name evidence="8" type="ORF">L2737_05360</name>
</gene>
<dbReference type="Gene3D" id="1.10.287.950">
    <property type="entry name" value="Methyl-accepting chemotaxis protein"/>
    <property type="match status" value="1"/>
</dbReference>
<organism evidence="8 9">
    <name type="scientific">Shewanella electrodiphila</name>
    <dbReference type="NCBI Taxonomy" id="934143"/>
    <lineage>
        <taxon>Bacteria</taxon>
        <taxon>Pseudomonadati</taxon>
        <taxon>Pseudomonadota</taxon>
        <taxon>Gammaproteobacteria</taxon>
        <taxon>Alteromonadales</taxon>
        <taxon>Shewanellaceae</taxon>
        <taxon>Shewanella</taxon>
    </lineage>
</organism>
<dbReference type="RefSeq" id="WP_248955012.1">
    <property type="nucleotide sequence ID" value="NZ_JAKIKU010000002.1"/>
</dbReference>
<reference evidence="8 9" key="1">
    <citation type="submission" date="2022-01" db="EMBL/GenBank/DDBJ databases">
        <title>Whole genome-based taxonomy of the Shewanellaceae.</title>
        <authorList>
            <person name="Martin-Rodriguez A.J."/>
        </authorList>
    </citation>
    <scope>NUCLEOTIDE SEQUENCE [LARGE SCALE GENOMIC DNA]</scope>
    <source>
        <strain evidence="8 9">DSM 24955</strain>
    </source>
</reference>
<sequence length="533" mass="58296">MFWNSINKKVMFGYVAILITVIFAGSFLYQQSNQISKTSDKFIGVILPELQSFEAITNQLNSLQLAAFAFYGTTINSDEFNDKYANAQDHLIEQVARFNSDKTTNTLSPSVFETFYQTIDTLSLAMSQSSVDWDLARLQLEYMQAAREDLDLIFDAARQQVNSRATEQSSYIQLQVTKMHQSILFVSLVILLIITIAFYISRKGIVIPAKDLSEQLRGVTSKLDLTQQIRVSTKDELAEIAEALNLLLSTFRNNVDTSKDSAQGVSNAAQSLERLSGTVKTEIEHFSQDISELNQLVSTVEVNIVEAVDKSQEASVVALSGANQAESGAEIVNQAAQGINELSHDLELSSVMLLELKASGDQVSAVVKTIAEIAEQTNLLALNAAIEAARAGESGRGFAVVADEVRLLATRTHDSTHQINTILATIVQSITGVVTSMESNQSKANTTVKAVDNTVTSLEELRQTILKLSDDNQGLAQLTQSNQDVLMNMRENIANVVSSNSTIERGGEDMHQASNLLMELSASLNTVSNKFKS</sequence>
<dbReference type="Proteomes" id="UP001202134">
    <property type="component" value="Unassembled WGS sequence"/>
</dbReference>
<dbReference type="InterPro" id="IPR003660">
    <property type="entry name" value="HAMP_dom"/>
</dbReference>
<evidence type="ECO:0000313" key="8">
    <source>
        <dbReference type="EMBL" id="MCL1044756.1"/>
    </source>
</evidence>
<keyword evidence="5" id="KW-0812">Transmembrane</keyword>
<protein>
    <submittedName>
        <fullName evidence="8">Methyl-accepting chemotaxis protein</fullName>
    </submittedName>
</protein>
<dbReference type="PROSITE" id="PS50111">
    <property type="entry name" value="CHEMOTAXIS_TRANSDUC_2"/>
    <property type="match status" value="1"/>
</dbReference>
<dbReference type="EMBL" id="JAKIKU010000002">
    <property type="protein sequence ID" value="MCL1044756.1"/>
    <property type="molecule type" value="Genomic_DNA"/>
</dbReference>
<evidence type="ECO:0000256" key="5">
    <source>
        <dbReference type="SAM" id="Phobius"/>
    </source>
</evidence>
<proteinExistence type="inferred from homology"/>
<evidence type="ECO:0000256" key="4">
    <source>
        <dbReference type="PROSITE-ProRule" id="PRU00284"/>
    </source>
</evidence>
<comment type="caution">
    <text evidence="8">The sequence shown here is derived from an EMBL/GenBank/DDBJ whole genome shotgun (WGS) entry which is preliminary data.</text>
</comment>
<evidence type="ECO:0000313" key="9">
    <source>
        <dbReference type="Proteomes" id="UP001202134"/>
    </source>
</evidence>
<dbReference type="Pfam" id="PF00015">
    <property type="entry name" value="MCPsignal"/>
    <property type="match status" value="1"/>
</dbReference>
<comment type="similarity">
    <text evidence="3">Belongs to the methyl-accepting chemotaxis (MCP) protein family.</text>
</comment>
<evidence type="ECO:0000256" key="3">
    <source>
        <dbReference type="ARBA" id="ARBA00029447"/>
    </source>
</evidence>
<dbReference type="SMART" id="SM00283">
    <property type="entry name" value="MA"/>
    <property type="match status" value="1"/>
</dbReference>
<dbReference type="PROSITE" id="PS50885">
    <property type="entry name" value="HAMP"/>
    <property type="match status" value="1"/>
</dbReference>
<feature type="transmembrane region" description="Helical" evidence="5">
    <location>
        <begin position="182"/>
        <end position="200"/>
    </location>
</feature>